<evidence type="ECO:0000256" key="1">
    <source>
        <dbReference type="ARBA" id="ARBA00004651"/>
    </source>
</evidence>
<feature type="transmembrane region" description="Helical" evidence="6">
    <location>
        <begin position="271"/>
        <end position="290"/>
    </location>
</feature>
<evidence type="ECO:0000256" key="4">
    <source>
        <dbReference type="ARBA" id="ARBA00022989"/>
    </source>
</evidence>
<feature type="transmembrane region" description="Helical" evidence="6">
    <location>
        <begin position="86"/>
        <end position="107"/>
    </location>
</feature>
<proteinExistence type="predicted"/>
<comment type="caution">
    <text evidence="7">The sequence shown here is derived from an EMBL/GenBank/DDBJ whole genome shotgun (WGS) entry which is preliminary data.</text>
</comment>
<dbReference type="InterPro" id="IPR050833">
    <property type="entry name" value="Poly_Biosynth_Transport"/>
</dbReference>
<gene>
    <name evidence="7" type="ORF">GCM10023183_35050</name>
</gene>
<evidence type="ECO:0000313" key="7">
    <source>
        <dbReference type="EMBL" id="GAA4314724.1"/>
    </source>
</evidence>
<evidence type="ECO:0000313" key="8">
    <source>
        <dbReference type="Proteomes" id="UP001501844"/>
    </source>
</evidence>
<keyword evidence="2" id="KW-1003">Cell membrane</keyword>
<name>A0ABP8G0B7_9BACT</name>
<feature type="transmembrane region" description="Helical" evidence="6">
    <location>
        <begin position="127"/>
        <end position="150"/>
    </location>
</feature>
<feature type="transmembrane region" description="Helical" evidence="6">
    <location>
        <begin position="157"/>
        <end position="177"/>
    </location>
</feature>
<feature type="transmembrane region" description="Helical" evidence="6">
    <location>
        <begin position="225"/>
        <end position="246"/>
    </location>
</feature>
<dbReference type="EMBL" id="BAABGX010000003">
    <property type="protein sequence ID" value="GAA4314724.1"/>
    <property type="molecule type" value="Genomic_DNA"/>
</dbReference>
<accession>A0ABP8G0B7</accession>
<protein>
    <submittedName>
        <fullName evidence="7">O-antigen translocase</fullName>
    </submittedName>
</protein>
<dbReference type="Proteomes" id="UP001501844">
    <property type="component" value="Unassembled WGS sequence"/>
</dbReference>
<keyword evidence="8" id="KW-1185">Reference proteome</keyword>
<feature type="transmembrane region" description="Helical" evidence="6">
    <location>
        <begin position="302"/>
        <end position="324"/>
    </location>
</feature>
<dbReference type="PANTHER" id="PTHR30250:SF30">
    <property type="entry name" value="LIPID III FLIPPASE"/>
    <property type="match status" value="1"/>
</dbReference>
<keyword evidence="3 6" id="KW-0812">Transmembrane</keyword>
<evidence type="ECO:0000256" key="2">
    <source>
        <dbReference type="ARBA" id="ARBA00022475"/>
    </source>
</evidence>
<keyword evidence="4 6" id="KW-1133">Transmembrane helix</keyword>
<feature type="transmembrane region" description="Helical" evidence="6">
    <location>
        <begin position="183"/>
        <end position="205"/>
    </location>
</feature>
<reference evidence="8" key="1">
    <citation type="journal article" date="2019" name="Int. J. Syst. Evol. Microbiol.">
        <title>The Global Catalogue of Microorganisms (GCM) 10K type strain sequencing project: providing services to taxonomists for standard genome sequencing and annotation.</title>
        <authorList>
            <consortium name="The Broad Institute Genomics Platform"/>
            <consortium name="The Broad Institute Genome Sequencing Center for Infectious Disease"/>
            <person name="Wu L."/>
            <person name="Ma J."/>
        </authorList>
    </citation>
    <scope>NUCLEOTIDE SEQUENCE [LARGE SCALE GENOMIC DNA]</scope>
    <source>
        <strain evidence="8">JCM 17917</strain>
    </source>
</reference>
<feature type="transmembrane region" description="Helical" evidence="6">
    <location>
        <begin position="401"/>
        <end position="419"/>
    </location>
</feature>
<dbReference type="PANTHER" id="PTHR30250">
    <property type="entry name" value="PST FAMILY PREDICTED COLANIC ACID TRANSPORTER"/>
    <property type="match status" value="1"/>
</dbReference>
<feature type="transmembrane region" description="Helical" evidence="6">
    <location>
        <begin position="344"/>
        <end position="365"/>
    </location>
</feature>
<feature type="transmembrane region" description="Helical" evidence="6">
    <location>
        <begin position="49"/>
        <end position="74"/>
    </location>
</feature>
<evidence type="ECO:0000256" key="6">
    <source>
        <dbReference type="SAM" id="Phobius"/>
    </source>
</evidence>
<dbReference type="RefSeq" id="WP_345169130.1">
    <property type="nucleotide sequence ID" value="NZ_BAABGX010000003.1"/>
</dbReference>
<organism evidence="7 8">
    <name type="scientific">Nibribacter koreensis</name>
    <dbReference type="NCBI Taxonomy" id="1084519"/>
    <lineage>
        <taxon>Bacteria</taxon>
        <taxon>Pseudomonadati</taxon>
        <taxon>Bacteroidota</taxon>
        <taxon>Cytophagia</taxon>
        <taxon>Cytophagales</taxon>
        <taxon>Hymenobacteraceae</taxon>
        <taxon>Nibribacter</taxon>
    </lineage>
</organism>
<evidence type="ECO:0000256" key="5">
    <source>
        <dbReference type="ARBA" id="ARBA00023136"/>
    </source>
</evidence>
<sequence>MARKQLIHQFLGGSLWSGLSTVARAVSALVVNKLFAMAYGPSGITLLAHFQSLIAILTTLPNSGVNVGLIRYLAKGTPEDAGYQSYFWTGLGLNLLTFLAVLGGLLLFPEFFFERFGMPEFLSLHPWYWIAGLGLFLLLLLQLFWLSVLLARQALQVYVGLSLLTSVLSITITWLTVGKMSLPLVLLFFLGAQAVTGLVATAVVLSKKLVPALQGHFSKVSLQDLGKFLLMAIAMLVGGKLAEFLVREMAIQHFSLHETGMWQAVAKVSDSYTLVYTSVLGMVYYPRIAALLHQEENDLRKYVRTIFFTLTPLIAAGLALVWLLRRFLLLLFFNDEFLPAQSLFEYQLLGDFLKMVAWILSYVVTVRAQVKLYVGVHLVSPAIYVLLVLWLLPLYGLQGLLWAYALDWGLFLLFHVWLFRSYFYPQK</sequence>
<evidence type="ECO:0000256" key="3">
    <source>
        <dbReference type="ARBA" id="ARBA00022692"/>
    </source>
</evidence>
<comment type="subcellular location">
    <subcellularLocation>
        <location evidence="1">Cell membrane</location>
        <topology evidence="1">Multi-pass membrane protein</topology>
    </subcellularLocation>
</comment>
<feature type="transmembrane region" description="Helical" evidence="6">
    <location>
        <begin position="372"/>
        <end position="395"/>
    </location>
</feature>
<keyword evidence="5 6" id="KW-0472">Membrane</keyword>